<name>A0A1T4RZF4_9BACT</name>
<organism evidence="1 2">
    <name type="scientific">Chitinophaga eiseniae</name>
    <dbReference type="NCBI Taxonomy" id="634771"/>
    <lineage>
        <taxon>Bacteria</taxon>
        <taxon>Pseudomonadati</taxon>
        <taxon>Bacteroidota</taxon>
        <taxon>Chitinophagia</taxon>
        <taxon>Chitinophagales</taxon>
        <taxon>Chitinophagaceae</taxon>
        <taxon>Chitinophaga</taxon>
    </lineage>
</organism>
<dbReference type="InterPro" id="IPR009097">
    <property type="entry name" value="Cyclic_Pdiesterase"/>
</dbReference>
<dbReference type="GO" id="GO:0016874">
    <property type="term" value="F:ligase activity"/>
    <property type="evidence" value="ECO:0007669"/>
    <property type="project" value="UniProtKB-KW"/>
</dbReference>
<dbReference type="EMBL" id="FUWZ01000002">
    <property type="protein sequence ID" value="SKA21325.1"/>
    <property type="molecule type" value="Genomic_DNA"/>
</dbReference>
<dbReference type="Pfam" id="PF13563">
    <property type="entry name" value="2_5_RNA_ligase2"/>
    <property type="match status" value="1"/>
</dbReference>
<reference evidence="2" key="1">
    <citation type="submission" date="2017-02" db="EMBL/GenBank/DDBJ databases">
        <authorList>
            <person name="Varghese N."/>
            <person name="Submissions S."/>
        </authorList>
    </citation>
    <scope>NUCLEOTIDE SEQUENCE [LARGE SCALE GENOMIC DNA]</scope>
    <source>
        <strain evidence="2">DSM 22224</strain>
    </source>
</reference>
<dbReference type="RefSeq" id="WP_159456061.1">
    <property type="nucleotide sequence ID" value="NZ_FUWZ01000002.1"/>
</dbReference>
<dbReference type="OrthoDB" id="1351981at2"/>
<gene>
    <name evidence="1" type="ORF">SAMN04488128_1021615</name>
</gene>
<keyword evidence="2" id="KW-1185">Reference proteome</keyword>
<sequence length="188" mass="21371">MRRVNYAQLSLFSYYEYFLLLSPGQRIVHKVAAMKNLLAGMIRIPSYNLGSIAHISLMKFQITEDDQSVIRRVTHAVEGFREFDVQLGGAGIFQNGATGTLMLQPANGDRIHRLHGSITAEFNRRRSIRPHITIARNVANEELLKVNLHDFDCHDSFCCNKVTILKKAVEASHYEVLQEVPFIPGRTF</sequence>
<dbReference type="Proteomes" id="UP000190367">
    <property type="component" value="Unassembled WGS sequence"/>
</dbReference>
<evidence type="ECO:0000313" key="1">
    <source>
        <dbReference type="EMBL" id="SKA21325.1"/>
    </source>
</evidence>
<proteinExistence type="predicted"/>
<accession>A0A1T4RZF4</accession>
<keyword evidence="1" id="KW-0436">Ligase</keyword>
<evidence type="ECO:0000313" key="2">
    <source>
        <dbReference type="Proteomes" id="UP000190367"/>
    </source>
</evidence>
<protein>
    <submittedName>
        <fullName evidence="1">2'-5' RNA ligase</fullName>
    </submittedName>
</protein>
<dbReference type="Gene3D" id="3.90.1140.10">
    <property type="entry name" value="Cyclic phosphodiesterase"/>
    <property type="match status" value="1"/>
</dbReference>
<dbReference type="SUPFAM" id="SSF55144">
    <property type="entry name" value="LigT-like"/>
    <property type="match status" value="1"/>
</dbReference>
<dbReference type="AlphaFoldDB" id="A0A1T4RZF4"/>